<reference evidence="2 3" key="1">
    <citation type="submission" date="2018-12" db="EMBL/GenBank/DDBJ databases">
        <title>Sequencing of bacterial isolates from soil warming experiment in Harvard Forest, Massachusetts, USA.</title>
        <authorList>
            <person name="Deangelis K."/>
        </authorList>
    </citation>
    <scope>NUCLEOTIDE SEQUENCE [LARGE SCALE GENOMIC DNA]</scope>
    <source>
        <strain evidence="2 3">EB153</strain>
    </source>
</reference>
<feature type="transmembrane region" description="Helical" evidence="1">
    <location>
        <begin position="46"/>
        <end position="63"/>
    </location>
</feature>
<dbReference type="Proteomes" id="UP000269669">
    <property type="component" value="Unassembled WGS sequence"/>
</dbReference>
<dbReference type="RefSeq" id="WP_125485756.1">
    <property type="nucleotide sequence ID" value="NZ_RSDW01000001.1"/>
</dbReference>
<keyword evidence="1" id="KW-0812">Transmembrane</keyword>
<gene>
    <name evidence="2" type="ORF">EDE15_2776</name>
</gene>
<dbReference type="AlphaFoldDB" id="A0A3R9WHD2"/>
<accession>A0A3R9WHD2</accession>
<feature type="transmembrane region" description="Helical" evidence="1">
    <location>
        <begin position="93"/>
        <end position="111"/>
    </location>
</feature>
<sequence>MSDEKKVAAGQMLPGIAGICMYLIFMTIVNAFAALQGRFGEGGPKYGVLAVCTLLAVGIFGLLRLKKWGWALVAAACMLLSVGYLFIFSRLHAGFFLVQGLFSLVFFLYLVRTEVRERLR</sequence>
<name>A0A3R9WHD2_9BACT</name>
<proteinExistence type="predicted"/>
<evidence type="ECO:0000313" key="3">
    <source>
        <dbReference type="Proteomes" id="UP000269669"/>
    </source>
</evidence>
<evidence type="ECO:0000313" key="2">
    <source>
        <dbReference type="EMBL" id="RSL17246.1"/>
    </source>
</evidence>
<feature type="transmembrane region" description="Helical" evidence="1">
    <location>
        <begin position="70"/>
        <end position="87"/>
    </location>
</feature>
<keyword evidence="1" id="KW-1133">Transmembrane helix</keyword>
<organism evidence="2 3">
    <name type="scientific">Edaphobacter aggregans</name>
    <dbReference type="NCBI Taxonomy" id="570835"/>
    <lineage>
        <taxon>Bacteria</taxon>
        <taxon>Pseudomonadati</taxon>
        <taxon>Acidobacteriota</taxon>
        <taxon>Terriglobia</taxon>
        <taxon>Terriglobales</taxon>
        <taxon>Acidobacteriaceae</taxon>
        <taxon>Edaphobacter</taxon>
    </lineage>
</organism>
<dbReference type="EMBL" id="RSDW01000001">
    <property type="protein sequence ID" value="RSL17246.1"/>
    <property type="molecule type" value="Genomic_DNA"/>
</dbReference>
<comment type="caution">
    <text evidence="2">The sequence shown here is derived from an EMBL/GenBank/DDBJ whole genome shotgun (WGS) entry which is preliminary data.</text>
</comment>
<keyword evidence="1" id="KW-0472">Membrane</keyword>
<dbReference type="OrthoDB" id="117249at2"/>
<protein>
    <submittedName>
        <fullName evidence="2">Uncharacterized protein</fullName>
    </submittedName>
</protein>
<evidence type="ECO:0000256" key="1">
    <source>
        <dbReference type="SAM" id="Phobius"/>
    </source>
</evidence>
<keyword evidence="3" id="KW-1185">Reference proteome</keyword>
<feature type="transmembrane region" description="Helical" evidence="1">
    <location>
        <begin position="12"/>
        <end position="34"/>
    </location>
</feature>